<feature type="region of interest" description="Disordered" evidence="3">
    <location>
        <begin position="183"/>
        <end position="221"/>
    </location>
</feature>
<feature type="compositionally biased region" description="Low complexity" evidence="3">
    <location>
        <begin position="208"/>
        <end position="221"/>
    </location>
</feature>
<feature type="domain" description="Phosphofurin acidic cluster sorting protein 1/2 N-terminal C2" evidence="5">
    <location>
        <begin position="23"/>
        <end position="182"/>
    </location>
</feature>
<protein>
    <submittedName>
        <fullName evidence="6">Phosphofurin acidic cluster sorting protein 2</fullName>
    </submittedName>
</protein>
<feature type="region of interest" description="Disordered" evidence="3">
    <location>
        <begin position="687"/>
        <end position="735"/>
    </location>
</feature>
<evidence type="ECO:0000256" key="2">
    <source>
        <dbReference type="ARBA" id="ARBA00022553"/>
    </source>
</evidence>
<evidence type="ECO:0000313" key="7">
    <source>
        <dbReference type="Proteomes" id="UP000694400"/>
    </source>
</evidence>
<keyword evidence="2" id="KW-0597">Phosphoprotein</keyword>
<feature type="compositionally biased region" description="Low complexity" evidence="3">
    <location>
        <begin position="725"/>
        <end position="735"/>
    </location>
</feature>
<accession>A0A8B9TIL0</accession>
<dbReference type="Ensembl" id="ENSAPLT00020022890.1">
    <property type="protein sequence ID" value="ENSAPLP00020021203.1"/>
    <property type="gene ID" value="ENSAPLG00020014862.1"/>
</dbReference>
<evidence type="ECO:0000259" key="5">
    <source>
        <dbReference type="Pfam" id="PF25332"/>
    </source>
</evidence>
<feature type="compositionally biased region" description="Low complexity" evidence="3">
    <location>
        <begin position="377"/>
        <end position="391"/>
    </location>
</feature>
<reference evidence="6" key="1">
    <citation type="submission" date="2019-08" db="EMBL/GenBank/DDBJ databases">
        <title>Three high-quality genomes provides insights into domestication of ducks.</title>
        <authorList>
            <person name="Hou Z.C."/>
            <person name="Zhu F."/>
            <person name="Yin Z.T."/>
            <person name="Zhang F."/>
        </authorList>
    </citation>
    <scope>NUCLEOTIDE SEQUENCE [LARGE SCALE GENOMIC DNA]</scope>
</reference>
<evidence type="ECO:0000256" key="3">
    <source>
        <dbReference type="SAM" id="MobiDB-lite"/>
    </source>
</evidence>
<feature type="domain" description="Phosphofurin acidic cluster sorting protein 1/2 C-terminal" evidence="4">
    <location>
        <begin position="471"/>
        <end position="747"/>
    </location>
</feature>
<evidence type="ECO:0000256" key="1">
    <source>
        <dbReference type="ARBA" id="ARBA00008590"/>
    </source>
</evidence>
<feature type="compositionally biased region" description="Polar residues" evidence="3">
    <location>
        <begin position="188"/>
        <end position="200"/>
    </location>
</feature>
<dbReference type="GO" id="GO:0072659">
    <property type="term" value="P:protein localization to plasma membrane"/>
    <property type="evidence" value="ECO:0007669"/>
    <property type="project" value="TreeGrafter"/>
</dbReference>
<comment type="similarity">
    <text evidence="1">Belongs to the PACS family.</text>
</comment>
<name>A0A8B9TIL0_ANAPL</name>
<dbReference type="InterPro" id="IPR019381">
    <property type="entry name" value="PACS1/2_C"/>
</dbReference>
<evidence type="ECO:0000259" key="4">
    <source>
        <dbReference type="Pfam" id="PF10254"/>
    </source>
</evidence>
<proteinExistence type="inferred from homology"/>
<dbReference type="PANTHER" id="PTHR13280">
    <property type="entry name" value="PHOSPHOFURIN ACIDIC CLUSTER SORTING PROTEIN"/>
    <property type="match status" value="1"/>
</dbReference>
<dbReference type="Proteomes" id="UP000694400">
    <property type="component" value="Chromosome 8"/>
</dbReference>
<dbReference type="InterPro" id="IPR057541">
    <property type="entry name" value="PACS1/2_N"/>
</dbReference>
<dbReference type="Pfam" id="PF10254">
    <property type="entry name" value="Pacs-1"/>
    <property type="match status" value="1"/>
</dbReference>
<feature type="region of interest" description="Disordered" evidence="3">
    <location>
        <begin position="296"/>
        <end position="461"/>
    </location>
</feature>
<organism evidence="6 7">
    <name type="scientific">Anas platyrhynchos</name>
    <name type="common">Mallard</name>
    <name type="synonym">Anas boschas</name>
    <dbReference type="NCBI Taxonomy" id="8839"/>
    <lineage>
        <taxon>Eukaryota</taxon>
        <taxon>Metazoa</taxon>
        <taxon>Chordata</taxon>
        <taxon>Craniata</taxon>
        <taxon>Vertebrata</taxon>
        <taxon>Euteleostomi</taxon>
        <taxon>Archelosauria</taxon>
        <taxon>Archosauria</taxon>
        <taxon>Dinosauria</taxon>
        <taxon>Saurischia</taxon>
        <taxon>Theropoda</taxon>
        <taxon>Coelurosauria</taxon>
        <taxon>Aves</taxon>
        <taxon>Neognathae</taxon>
        <taxon>Galloanserae</taxon>
        <taxon>Anseriformes</taxon>
        <taxon>Anatidae</taxon>
        <taxon>Anatinae</taxon>
        <taxon>Anas</taxon>
    </lineage>
</organism>
<reference evidence="6" key="3">
    <citation type="submission" date="2025-09" db="UniProtKB">
        <authorList>
            <consortium name="Ensembl"/>
        </authorList>
    </citation>
    <scope>IDENTIFICATION</scope>
</reference>
<sequence length="851" mass="94279">MAAAAERGRLSFPGGAGALGRPVPMNLFATWEIDGSSPSCVPRLCSLTLKKLVVLKELDKELISVVIAVKMQGSKRILRSHEIVLPPSGHVETELALTFSLQYPHFLKREGNKLQIMLQRRKRYKNRTILGYKTLAVGSINMAEVMQHPTEGGQVLSLFSNIKEAAVKVAEIWIFSLSSQPIDHEDSTMQPSQKIKSTDNYSEEEYESFSSEQEASDDAVQGQDLDDDEYELGKPKKQRRSIVRTTSITRQQNFKQKVVALLKRFKVSDEVLDSEQDPAEHVPEVEEDLDLLYDTLDIENPSDSGPEMEDDDSVLSTPKPKLKPYFEGLSHSSSQTEIGSIHSIKSQREPSSPQVEVPEKSKTLGTKHPGDSISDTVSFESSQQAEVQEAELPTPDVFVEKLPPSGKITKTESLIIPSTSRSEGKQTGRRGRSTSLKERQPVRPQNERANSLDNERSPDTRHHLQIPRKTVYDQLNHILVSDDQLPENIILVNTSDWQGQYLSDVLQKHTLPVVCTCSSADIQAAFSTIVSRIQRYCNCNSQPPNPIKIAVAGAQNYLSAVLRLFVEQLSHKTPDWLGYMRFLIIPLGSHPVAKYLGSVDYRYNNFFQDLAWRDLFNKLEAQTTVPEAPDVVSRITQYIAGANCAHQLPIAEAMLTYKQKSPDEESSQKFIPFVGVVKVGIVEQSSATSGDSDDAAPSSSSVLSSTPPSVSPAVKEASPTPPSSPSVTGSFSSSSQSLGAELMGLQVSRLPASGEIATTPTMSMTVVTKEKNKKVMFLPKKTKDKEVESKSQCIEGISRLICTAKHQQNMLRVLIDGVEWNDVKFFQLAAQWSSHVKHFPICIFGHSKSNF</sequence>
<dbReference type="AlphaFoldDB" id="A0A8B9TIL0"/>
<dbReference type="Pfam" id="PF25332">
    <property type="entry name" value="C2_PACS_N"/>
    <property type="match status" value="1"/>
</dbReference>
<dbReference type="PANTHER" id="PTHR13280:SF15">
    <property type="entry name" value="PHOSPHOFURIN ACIDIC CLUSTER SORTING PROTEIN 2"/>
    <property type="match status" value="1"/>
</dbReference>
<reference evidence="6" key="2">
    <citation type="submission" date="2025-08" db="UniProtKB">
        <authorList>
            <consortium name="Ensembl"/>
        </authorList>
    </citation>
    <scope>IDENTIFICATION</scope>
</reference>
<dbReference type="GO" id="GO:0044325">
    <property type="term" value="F:transmembrane transporter binding"/>
    <property type="evidence" value="ECO:0007669"/>
    <property type="project" value="TreeGrafter"/>
</dbReference>
<feature type="compositionally biased region" description="Low complexity" evidence="3">
    <location>
        <begin position="687"/>
        <end position="714"/>
    </location>
</feature>
<evidence type="ECO:0000313" key="6">
    <source>
        <dbReference type="Ensembl" id="ENSAPLP00020021203.1"/>
    </source>
</evidence>